<evidence type="ECO:0000313" key="1">
    <source>
        <dbReference type="EMBL" id="MBH1941645.1"/>
    </source>
</evidence>
<dbReference type="Gene3D" id="3.40.50.300">
    <property type="entry name" value="P-loop containing nucleotide triphosphate hydrolases"/>
    <property type="match status" value="1"/>
</dbReference>
<keyword evidence="2" id="KW-1185">Reference proteome</keyword>
<dbReference type="GO" id="GO:0004519">
    <property type="term" value="F:endonuclease activity"/>
    <property type="evidence" value="ECO:0007669"/>
    <property type="project" value="UniProtKB-KW"/>
</dbReference>
<organism evidence="1 2">
    <name type="scientific">Mobilitalea sibirica</name>
    <dbReference type="NCBI Taxonomy" id="1462919"/>
    <lineage>
        <taxon>Bacteria</taxon>
        <taxon>Bacillati</taxon>
        <taxon>Bacillota</taxon>
        <taxon>Clostridia</taxon>
        <taxon>Lachnospirales</taxon>
        <taxon>Lachnospiraceae</taxon>
        <taxon>Mobilitalea</taxon>
    </lineage>
</organism>
<dbReference type="SUPFAM" id="SSF52540">
    <property type="entry name" value="P-loop containing nucleoside triphosphate hydrolases"/>
    <property type="match status" value="1"/>
</dbReference>
<dbReference type="AlphaFoldDB" id="A0A8J7HAV9"/>
<accession>A0A8J7HAV9</accession>
<keyword evidence="1" id="KW-0540">Nuclease</keyword>
<reference evidence="1" key="1">
    <citation type="submission" date="2020-12" db="EMBL/GenBank/DDBJ databases">
        <title>M. sibirica DSM 26468T genome.</title>
        <authorList>
            <person name="Thieme N."/>
            <person name="Rettenmaier R."/>
            <person name="Zverlov V."/>
            <person name="Liebl W."/>
        </authorList>
    </citation>
    <scope>NUCLEOTIDE SEQUENCE</scope>
    <source>
        <strain evidence="1">DSM 26468</strain>
    </source>
</reference>
<keyword evidence="1" id="KW-0255">Endonuclease</keyword>
<dbReference type="InterPro" id="IPR003615">
    <property type="entry name" value="HNH_nuc"/>
</dbReference>
<gene>
    <name evidence="1" type="ORF">I5677_12150</name>
</gene>
<sequence>MSTGVLHTFYNSDEWLIFREQYILEHIKINKGVICSKCGKHIINRGDIQLHHTPIELTEDNYKDVNISMNKDNIELICRSCHNKEHGRFCGGGHKRREKAVYIIYGPPMSGKTTYVYENMEPGDLIVDMDRLYHAVSLRPMYDKPDNLKYNVFSIRNHIIDNIKTRYGGFRTAWIIGGYPEKFTREKLAEDIGAELIYVETSKELCIERLECCNDYRAEHKDEWVQYIEKWFEDYSN</sequence>
<dbReference type="Proteomes" id="UP000623269">
    <property type="component" value="Unassembled WGS sequence"/>
</dbReference>
<name>A0A8J7HAV9_9FIRM</name>
<keyword evidence="1" id="KW-0378">Hydrolase</keyword>
<proteinExistence type="predicted"/>
<evidence type="ECO:0000313" key="2">
    <source>
        <dbReference type="Proteomes" id="UP000623269"/>
    </source>
</evidence>
<comment type="caution">
    <text evidence="1">The sequence shown here is derived from an EMBL/GenBank/DDBJ whole genome shotgun (WGS) entry which is preliminary data.</text>
</comment>
<dbReference type="CDD" id="cd00085">
    <property type="entry name" value="HNHc"/>
    <property type="match status" value="1"/>
</dbReference>
<dbReference type="EMBL" id="JAEAGR010000013">
    <property type="protein sequence ID" value="MBH1941645.1"/>
    <property type="molecule type" value="Genomic_DNA"/>
</dbReference>
<dbReference type="InterPro" id="IPR027417">
    <property type="entry name" value="P-loop_NTPase"/>
</dbReference>
<protein>
    <submittedName>
        <fullName evidence="1">HNH endonuclease</fullName>
    </submittedName>
</protein>
<dbReference type="RefSeq" id="WP_197661890.1">
    <property type="nucleotide sequence ID" value="NZ_JAEAGR010000013.1"/>
</dbReference>